<dbReference type="SUPFAM" id="SSF47923">
    <property type="entry name" value="Ypt/Rab-GAP domain of gyp1p"/>
    <property type="match status" value="1"/>
</dbReference>
<keyword evidence="4" id="KW-1185">Reference proteome</keyword>
<dbReference type="InterPro" id="IPR035969">
    <property type="entry name" value="Rab-GAP_TBC_sf"/>
</dbReference>
<feature type="domain" description="BROMI middle region" evidence="1">
    <location>
        <begin position="448"/>
        <end position="602"/>
    </location>
</feature>
<feature type="domain" description="BROMI C-terminal Rab TBC-like" evidence="2">
    <location>
        <begin position="774"/>
        <end position="1095"/>
    </location>
</feature>
<gene>
    <name evidence="3" type="ORF">PHET_01840</name>
</gene>
<dbReference type="OrthoDB" id="6246001at2759"/>
<evidence type="ECO:0008006" key="5">
    <source>
        <dbReference type="Google" id="ProtNLM"/>
    </source>
</evidence>
<evidence type="ECO:0000313" key="4">
    <source>
        <dbReference type="Proteomes" id="UP000748531"/>
    </source>
</evidence>
<comment type="caution">
    <text evidence="3">The sequence shown here is derived from an EMBL/GenBank/DDBJ whole genome shotgun (WGS) entry which is preliminary data.</text>
</comment>
<organism evidence="3 4">
    <name type="scientific">Paragonimus heterotremus</name>
    <dbReference type="NCBI Taxonomy" id="100268"/>
    <lineage>
        <taxon>Eukaryota</taxon>
        <taxon>Metazoa</taxon>
        <taxon>Spiralia</taxon>
        <taxon>Lophotrochozoa</taxon>
        <taxon>Platyhelminthes</taxon>
        <taxon>Trematoda</taxon>
        <taxon>Digenea</taxon>
        <taxon>Plagiorchiida</taxon>
        <taxon>Troglotremata</taxon>
        <taxon>Troglotrematidae</taxon>
        <taxon>Paragonimus</taxon>
    </lineage>
</organism>
<dbReference type="Pfam" id="PF23440">
    <property type="entry name" value="BROMI_C"/>
    <property type="match status" value="2"/>
</dbReference>
<dbReference type="InterPro" id="IPR032735">
    <property type="entry name" value="BROMI_M"/>
</dbReference>
<dbReference type="InterPro" id="IPR055392">
    <property type="entry name" value="BROMI_C"/>
</dbReference>
<dbReference type="AlphaFoldDB" id="A0A8J4X2X7"/>
<evidence type="ECO:0000259" key="1">
    <source>
        <dbReference type="Pfam" id="PF14961"/>
    </source>
</evidence>
<feature type="domain" description="BROMI C-terminal Rab TBC-like" evidence="2">
    <location>
        <begin position="632"/>
        <end position="708"/>
    </location>
</feature>
<feature type="domain" description="BROMI middle region" evidence="1">
    <location>
        <begin position="3"/>
        <end position="305"/>
    </location>
</feature>
<feature type="non-terminal residue" evidence="3">
    <location>
        <position position="1"/>
    </location>
</feature>
<sequence>YFLSTSDILFQSLALRYISKGLSNTPPNIRENYMLLIEHVERLFTVRLNKFPLFRDGLNLNAYPVNRAIRACNLMYQFYRTIPYYWIRYSEKFLNDLIDRCLFVLSLSCPETWNPTDETYRINPICITSLLDPQADWFTKWMHGAYSRDPLICHFQKNPKLLDFSLQVFLSYLERTSTQPCILHHKRQTSQSTSDNSSMELSPYYSSTELEYALFLHSTNLIYRVLCHVRGRALFINRWIPRSIQNQTPSCKNTCVKQVVCAMLNYLQMDNSYASGSRSATHPIEIVAHYLSELAAISGCCLDCFGDVTQPDLDIVNDHASISTGKRKTFTHPIDILLPEIRSLCDKQTDKVDHEVNSTKLDLQLRILRSLVSHKEGRLLMQLPRITEAGLPTRPVEVICRIADEAVAVLNKSTLSQKEKSCFTGETKLRHLQKLSGNCWHRLKSIRLKLAQTTHGVAHLYKSGQLEECAQDLASWIAKPTSAVNKRPLGFVVSQLACTIEGFITLKSTGLWQKQLKHAWYCVETGESSGFDDETRSLRPSSWPVDPVDRVVFKAFIWLIRWTASFIAIKEFLHEQLVTSKTEDDRRKGSPVRLQDFLARTVLACHQDGVRSLYNEEQTQLLGLRLLSCIISDLDSFLTLECRYHLVDTILQAHADGITQSGSVLLDALSVERNYLLIKCLFVGGSAERLLPNRFLCEHTSSAYPYPMPVSLDDDASLEAFDLLQEANLLNLCTQPTCESWYVTLFRTASSTNKHPILTRVARRLNQSYPNLTDSPESIQTWLATCRSCLYEHMKGDEKTDLCSGAEVASFLEKASHSCAQPNNRLHKLPMTEDHISSQYQVSLSDEDALGIELVVRYGQRLGLLSYNCSRYLAESKHKVALSSLLRRIRCSLFNQQDTDLASSQLSTTSVGFDWFAATIFLLFNGDVNLSWTFLSEFAADLRSVYIWHTRSQLVTCSFSSGVTNPFYFNGCHFLDRILALECPDVYNTFLLVELSPSQIFIRWLKQCFWNYLNWPEIVDYIFACILHSAPYCVYVAIAILRHLSESINRAKSEMPTEQEPQPEQLIVFLQEEPIRGFHLFEHMAYINELHRKYGAQLDPIFSNLEWTPK</sequence>
<evidence type="ECO:0000313" key="3">
    <source>
        <dbReference type="EMBL" id="KAF5404737.1"/>
    </source>
</evidence>
<dbReference type="Pfam" id="PF14961">
    <property type="entry name" value="BROMI"/>
    <property type="match status" value="2"/>
</dbReference>
<dbReference type="Proteomes" id="UP000748531">
    <property type="component" value="Unassembled WGS sequence"/>
</dbReference>
<reference evidence="3" key="1">
    <citation type="submission" date="2019-05" db="EMBL/GenBank/DDBJ databases">
        <title>Annotation for the trematode Paragonimus heterotremus.</title>
        <authorList>
            <person name="Choi Y.-J."/>
        </authorList>
    </citation>
    <scope>NUCLEOTIDE SEQUENCE</scope>
    <source>
        <strain evidence="3">LC</strain>
    </source>
</reference>
<name>A0A8J4X2X7_9TREM</name>
<protein>
    <recommendedName>
        <fullName evidence="5">Protein broad-minded</fullName>
    </recommendedName>
</protein>
<proteinExistence type="predicted"/>
<accession>A0A8J4X2X7</accession>
<dbReference type="EMBL" id="LUCH01000603">
    <property type="protein sequence ID" value="KAF5404737.1"/>
    <property type="molecule type" value="Genomic_DNA"/>
</dbReference>
<evidence type="ECO:0000259" key="2">
    <source>
        <dbReference type="Pfam" id="PF23440"/>
    </source>
</evidence>
<dbReference type="Gene3D" id="1.10.472.80">
    <property type="entry name" value="Ypt/Rab-GAP domain of gyp1p, domain 3"/>
    <property type="match status" value="1"/>
</dbReference>